<dbReference type="EMBL" id="JACZEP010000001">
    <property type="protein sequence ID" value="MBE1203624.1"/>
    <property type="molecule type" value="Genomic_DNA"/>
</dbReference>
<sequence>MRTEKMSTIDAIGGAAEAASPYTKRSGLRRFVHWLAFCVERRRTRLALLELTDDQLADIGISRCDAYREGLRPFYD</sequence>
<protein>
    <submittedName>
        <fullName evidence="2">DUF1127 domain-containing protein</fullName>
    </submittedName>
</protein>
<organism evidence="2 3">
    <name type="scientific">Aminobacter carboxidus</name>
    <dbReference type="NCBI Taxonomy" id="376165"/>
    <lineage>
        <taxon>Bacteria</taxon>
        <taxon>Pseudomonadati</taxon>
        <taxon>Pseudomonadota</taxon>
        <taxon>Alphaproteobacteria</taxon>
        <taxon>Hyphomicrobiales</taxon>
        <taxon>Phyllobacteriaceae</taxon>
        <taxon>Aminobacter</taxon>
    </lineage>
</organism>
<dbReference type="InterPro" id="IPR009506">
    <property type="entry name" value="YjiS-like"/>
</dbReference>
<keyword evidence="3" id="KW-1185">Reference proteome</keyword>
<feature type="domain" description="YjiS-like" evidence="1">
    <location>
        <begin position="40"/>
        <end position="67"/>
    </location>
</feature>
<accession>A0ABR9GIX3</accession>
<proteinExistence type="predicted"/>
<reference evidence="2 3" key="1">
    <citation type="submission" date="2020-09" db="EMBL/GenBank/DDBJ databases">
        <title>Draft Genome Sequence of Aminobacter carboxidus type strain DSM 1086, a soil Gram-negative carboxydobacterium.</title>
        <authorList>
            <person name="Turrini P."/>
            <person name="Tescari M."/>
            <person name="Artuso I."/>
            <person name="Lugli G.A."/>
            <person name="Frangipani E."/>
            <person name="Ventura M."/>
            <person name="Visca P."/>
        </authorList>
    </citation>
    <scope>NUCLEOTIDE SEQUENCE [LARGE SCALE GENOMIC DNA]</scope>
    <source>
        <strain evidence="2 3">DSM 1086</strain>
    </source>
</reference>
<dbReference type="Proteomes" id="UP000598227">
    <property type="component" value="Unassembled WGS sequence"/>
</dbReference>
<dbReference type="Pfam" id="PF06568">
    <property type="entry name" value="YjiS-like"/>
    <property type="match status" value="1"/>
</dbReference>
<evidence type="ECO:0000313" key="3">
    <source>
        <dbReference type="Proteomes" id="UP000598227"/>
    </source>
</evidence>
<evidence type="ECO:0000259" key="1">
    <source>
        <dbReference type="Pfam" id="PF06568"/>
    </source>
</evidence>
<gene>
    <name evidence="2" type="ORF">IHE39_04890</name>
</gene>
<comment type="caution">
    <text evidence="2">The sequence shown here is derived from an EMBL/GenBank/DDBJ whole genome shotgun (WGS) entry which is preliminary data.</text>
</comment>
<evidence type="ECO:0000313" key="2">
    <source>
        <dbReference type="EMBL" id="MBE1203624.1"/>
    </source>
</evidence>
<name>A0ABR9GIX3_9HYPH</name>